<sequence length="372" mass="38419">MAFKRATARAGALLGLAALSCGIVNAAGPSVPVAYCANSNTADMDPIVWNWQSEGRCFGNCTDLGYALAIVQAKNCWCSNLIPNAANQEKVSLCSDPCPGYPDDVCGGDGLYGYLDTGKKSAGTATPMSGDSSSATAAPTSSTTAQVSTVTETSQDTVQSTVRQSSSFSSSSSSSAASTSTAPPTTGDGAAITESSTQQTVQTVTVGGVVKTVTATPEPTGTTPGLTSNSTSGGGLGTGPVVGIVVGVIAVFAIAGIFLWVWFIKRKKRNDAQAGQFGVTSARRSSSGIMGTPKSAEMTDTRFGSDDPTSKRRSHLMPSDPRLDPFAKGFYAGTQNKSHESVSSFQDNQDYSRRIQQTPRVLRAVNPDPDDD</sequence>
<dbReference type="EMBL" id="JAULSO010000002">
    <property type="protein sequence ID" value="KAK3687377.1"/>
    <property type="molecule type" value="Genomic_DNA"/>
</dbReference>
<dbReference type="Proteomes" id="UP001270362">
    <property type="component" value="Unassembled WGS sequence"/>
</dbReference>
<gene>
    <name evidence="5" type="ORF">B0T22DRAFT_127209</name>
</gene>
<reference evidence="5" key="2">
    <citation type="submission" date="2023-06" db="EMBL/GenBank/DDBJ databases">
        <authorList>
            <consortium name="Lawrence Berkeley National Laboratory"/>
            <person name="Haridas S."/>
            <person name="Hensen N."/>
            <person name="Bonometti L."/>
            <person name="Westerberg I."/>
            <person name="Brannstrom I.O."/>
            <person name="Guillou S."/>
            <person name="Cros-Aarteil S."/>
            <person name="Calhoun S."/>
            <person name="Kuo A."/>
            <person name="Mondo S."/>
            <person name="Pangilinan J."/>
            <person name="Riley R."/>
            <person name="Labutti K."/>
            <person name="Andreopoulos B."/>
            <person name="Lipzen A."/>
            <person name="Chen C."/>
            <person name="Yanf M."/>
            <person name="Daum C."/>
            <person name="Ng V."/>
            <person name="Clum A."/>
            <person name="Steindorff A."/>
            <person name="Ohm R."/>
            <person name="Martin F."/>
            <person name="Silar P."/>
            <person name="Natvig D."/>
            <person name="Lalanne C."/>
            <person name="Gautier V."/>
            <person name="Ament-Velasquez S.L."/>
            <person name="Kruys A."/>
            <person name="Hutchinson M.I."/>
            <person name="Powell A.J."/>
            <person name="Barry K."/>
            <person name="Miller A.N."/>
            <person name="Grigoriev I.V."/>
            <person name="Debuchy R."/>
            <person name="Gladieux P."/>
            <person name="Thoren M.H."/>
            <person name="Johannesson H."/>
        </authorList>
    </citation>
    <scope>NUCLEOTIDE SEQUENCE</scope>
    <source>
        <strain evidence="5">CBS 314.62</strain>
    </source>
</reference>
<keyword evidence="2" id="KW-1133">Transmembrane helix</keyword>
<dbReference type="PROSITE" id="PS51257">
    <property type="entry name" value="PROKAR_LIPOPROTEIN"/>
    <property type="match status" value="1"/>
</dbReference>
<keyword evidence="2" id="KW-0812">Transmembrane</keyword>
<comment type="caution">
    <text evidence="5">The sequence shown here is derived from an EMBL/GenBank/DDBJ whole genome shotgun (WGS) entry which is preliminary data.</text>
</comment>
<organism evidence="5 6">
    <name type="scientific">Podospora appendiculata</name>
    <dbReference type="NCBI Taxonomy" id="314037"/>
    <lineage>
        <taxon>Eukaryota</taxon>
        <taxon>Fungi</taxon>
        <taxon>Dikarya</taxon>
        <taxon>Ascomycota</taxon>
        <taxon>Pezizomycotina</taxon>
        <taxon>Sordariomycetes</taxon>
        <taxon>Sordariomycetidae</taxon>
        <taxon>Sordariales</taxon>
        <taxon>Podosporaceae</taxon>
        <taxon>Podospora</taxon>
    </lineage>
</organism>
<accession>A0AAE1CBF5</accession>
<dbReference type="PROSITE" id="PS51212">
    <property type="entry name" value="WSC"/>
    <property type="match status" value="1"/>
</dbReference>
<proteinExistence type="predicted"/>
<feature type="compositionally biased region" description="Low complexity" evidence="1">
    <location>
        <begin position="132"/>
        <end position="186"/>
    </location>
</feature>
<dbReference type="PANTHER" id="PTHR16861:SF4">
    <property type="entry name" value="SH3 DOMAIN PROTEIN (AFU_ORTHOLOGUE AFUA_1G13610)"/>
    <property type="match status" value="1"/>
</dbReference>
<keyword evidence="6" id="KW-1185">Reference proteome</keyword>
<feature type="compositionally biased region" description="Polar residues" evidence="1">
    <location>
        <begin position="278"/>
        <end position="289"/>
    </location>
</feature>
<feature type="region of interest" description="Disordered" evidence="1">
    <location>
        <begin position="122"/>
        <end position="199"/>
    </location>
</feature>
<reference evidence="5" key="1">
    <citation type="journal article" date="2023" name="Mol. Phylogenet. Evol.">
        <title>Genome-scale phylogeny and comparative genomics of the fungal order Sordariales.</title>
        <authorList>
            <person name="Hensen N."/>
            <person name="Bonometti L."/>
            <person name="Westerberg I."/>
            <person name="Brannstrom I.O."/>
            <person name="Guillou S."/>
            <person name="Cros-Aarteil S."/>
            <person name="Calhoun S."/>
            <person name="Haridas S."/>
            <person name="Kuo A."/>
            <person name="Mondo S."/>
            <person name="Pangilinan J."/>
            <person name="Riley R."/>
            <person name="LaButti K."/>
            <person name="Andreopoulos B."/>
            <person name="Lipzen A."/>
            <person name="Chen C."/>
            <person name="Yan M."/>
            <person name="Daum C."/>
            <person name="Ng V."/>
            <person name="Clum A."/>
            <person name="Steindorff A."/>
            <person name="Ohm R.A."/>
            <person name="Martin F."/>
            <person name="Silar P."/>
            <person name="Natvig D.O."/>
            <person name="Lalanne C."/>
            <person name="Gautier V."/>
            <person name="Ament-Velasquez S.L."/>
            <person name="Kruys A."/>
            <person name="Hutchinson M.I."/>
            <person name="Powell A.J."/>
            <person name="Barry K."/>
            <person name="Miller A.N."/>
            <person name="Grigoriev I.V."/>
            <person name="Debuchy R."/>
            <person name="Gladieux P."/>
            <person name="Hiltunen Thoren M."/>
            <person name="Johannesson H."/>
        </authorList>
    </citation>
    <scope>NUCLEOTIDE SEQUENCE</scope>
    <source>
        <strain evidence="5">CBS 314.62</strain>
    </source>
</reference>
<evidence type="ECO:0000256" key="1">
    <source>
        <dbReference type="SAM" id="MobiDB-lite"/>
    </source>
</evidence>
<feature type="region of interest" description="Disordered" evidence="1">
    <location>
        <begin position="273"/>
        <end position="372"/>
    </location>
</feature>
<keyword evidence="2" id="KW-0472">Membrane</keyword>
<evidence type="ECO:0000256" key="3">
    <source>
        <dbReference type="SAM" id="SignalP"/>
    </source>
</evidence>
<evidence type="ECO:0000256" key="2">
    <source>
        <dbReference type="SAM" id="Phobius"/>
    </source>
</evidence>
<dbReference type="AlphaFoldDB" id="A0AAE1CBF5"/>
<protein>
    <recommendedName>
        <fullName evidence="4">WSC domain-containing protein</fullName>
    </recommendedName>
</protein>
<evidence type="ECO:0000259" key="4">
    <source>
        <dbReference type="PROSITE" id="PS51212"/>
    </source>
</evidence>
<evidence type="ECO:0000313" key="6">
    <source>
        <dbReference type="Proteomes" id="UP001270362"/>
    </source>
</evidence>
<feature type="domain" description="WSC" evidence="4">
    <location>
        <begin position="28"/>
        <end position="118"/>
    </location>
</feature>
<keyword evidence="3" id="KW-0732">Signal</keyword>
<feature type="transmembrane region" description="Helical" evidence="2">
    <location>
        <begin position="241"/>
        <end position="263"/>
    </location>
</feature>
<feature type="compositionally biased region" description="Basic and acidic residues" evidence="1">
    <location>
        <begin position="297"/>
        <end position="310"/>
    </location>
</feature>
<dbReference type="PANTHER" id="PTHR16861">
    <property type="entry name" value="GLYCOPROTEIN 38"/>
    <property type="match status" value="1"/>
</dbReference>
<evidence type="ECO:0000313" key="5">
    <source>
        <dbReference type="EMBL" id="KAK3687377.1"/>
    </source>
</evidence>
<feature type="signal peptide" evidence="3">
    <location>
        <begin position="1"/>
        <end position="26"/>
    </location>
</feature>
<dbReference type="SMART" id="SM00321">
    <property type="entry name" value="WSC"/>
    <property type="match status" value="1"/>
</dbReference>
<feature type="compositionally biased region" description="Polar residues" evidence="1">
    <location>
        <begin position="333"/>
        <end position="359"/>
    </location>
</feature>
<dbReference type="Pfam" id="PF01822">
    <property type="entry name" value="WSC"/>
    <property type="match status" value="1"/>
</dbReference>
<feature type="compositionally biased region" description="Low complexity" evidence="1">
    <location>
        <begin position="212"/>
        <end position="231"/>
    </location>
</feature>
<feature type="region of interest" description="Disordered" evidence="1">
    <location>
        <begin position="212"/>
        <end position="235"/>
    </location>
</feature>
<dbReference type="InterPro" id="IPR002889">
    <property type="entry name" value="WSC_carb-bd"/>
</dbReference>
<name>A0AAE1CBF5_9PEZI</name>
<feature type="chain" id="PRO_5042125930" description="WSC domain-containing protein" evidence="3">
    <location>
        <begin position="27"/>
        <end position="372"/>
    </location>
</feature>